<dbReference type="PROSITE" id="PS00028">
    <property type="entry name" value="ZINC_FINGER_C2H2_1"/>
    <property type="match status" value="4"/>
</dbReference>
<reference evidence="10 11" key="1">
    <citation type="journal article" date="2014" name="PLoS ONE">
        <title>Global Analysis of Gene Expression Profiles in Physic Nut (Jatropha curcas L.) Seedlings Exposed to Salt Stress.</title>
        <authorList>
            <person name="Zhang L."/>
            <person name="Zhang C."/>
            <person name="Wu P."/>
            <person name="Chen Y."/>
            <person name="Li M."/>
            <person name="Jiang H."/>
            <person name="Wu G."/>
        </authorList>
    </citation>
    <scope>NUCLEOTIDE SEQUENCE [LARGE SCALE GENOMIC DNA]</scope>
    <source>
        <strain evidence="11">cv. GZQX0401</strain>
        <tissue evidence="10">Young leaves</tissue>
    </source>
</reference>
<evidence type="ECO:0000256" key="5">
    <source>
        <dbReference type="ARBA" id="ARBA00023015"/>
    </source>
</evidence>
<dbReference type="PROSITE" id="PS50157">
    <property type="entry name" value="ZINC_FINGER_C2H2_2"/>
    <property type="match status" value="3"/>
</dbReference>
<dbReference type="Gene3D" id="3.30.160.60">
    <property type="entry name" value="Classic Zinc Finger"/>
    <property type="match status" value="3"/>
</dbReference>
<protein>
    <recommendedName>
        <fullName evidence="9">C2H2-type domain-containing protein</fullName>
    </recommendedName>
</protein>
<dbReference type="SUPFAM" id="SSF57667">
    <property type="entry name" value="beta-beta-alpha zinc fingers"/>
    <property type="match status" value="3"/>
</dbReference>
<evidence type="ECO:0000256" key="1">
    <source>
        <dbReference type="ARBA" id="ARBA00004123"/>
    </source>
</evidence>
<keyword evidence="2" id="KW-0479">Metal-binding</keyword>
<dbReference type="STRING" id="180498.A0A067KSM6"/>
<proteinExistence type="predicted"/>
<dbReference type="GO" id="GO:0080084">
    <property type="term" value="F:5S rDNA binding"/>
    <property type="evidence" value="ECO:0007669"/>
    <property type="project" value="TreeGrafter"/>
</dbReference>
<dbReference type="InterPro" id="IPR051061">
    <property type="entry name" value="Zinc_finger_trans_reg"/>
</dbReference>
<dbReference type="OrthoDB" id="427030at2759"/>
<feature type="domain" description="C2H2-type" evidence="9">
    <location>
        <begin position="12"/>
        <end position="41"/>
    </location>
</feature>
<dbReference type="SMART" id="SM00355">
    <property type="entry name" value="ZnF_C2H2"/>
    <property type="match status" value="5"/>
</dbReference>
<dbReference type="GO" id="GO:0005730">
    <property type="term" value="C:nucleolus"/>
    <property type="evidence" value="ECO:0007669"/>
    <property type="project" value="TreeGrafter"/>
</dbReference>
<evidence type="ECO:0000256" key="4">
    <source>
        <dbReference type="ARBA" id="ARBA00022833"/>
    </source>
</evidence>
<dbReference type="InterPro" id="IPR013087">
    <property type="entry name" value="Znf_C2H2_type"/>
</dbReference>
<sequence>MRFEGFFIQRPYVCLVDDCHASYRRNDHLTRHLLKHEGRLFKCPIENCDRQFVFQGNVKRHVNEFHSQKSPSTNAGEKKYVCQESGCGKVFRYLSKLQKHEDSHVKLDPVEAICAEPACMKHFFNVQCLQAHVQSCHTYLTCEICGTKQSKKNLKRHLRTHESGGGSVERIKCHF</sequence>
<dbReference type="GO" id="GO:0006357">
    <property type="term" value="P:regulation of transcription by RNA polymerase II"/>
    <property type="evidence" value="ECO:0007669"/>
    <property type="project" value="TreeGrafter"/>
</dbReference>
<keyword evidence="11" id="KW-1185">Reference proteome</keyword>
<dbReference type="PANTHER" id="PTHR46179">
    <property type="entry name" value="ZINC FINGER PROTEIN"/>
    <property type="match status" value="1"/>
</dbReference>
<dbReference type="Proteomes" id="UP000027138">
    <property type="component" value="Unassembled WGS sequence"/>
</dbReference>
<feature type="domain" description="C2H2-type" evidence="9">
    <location>
        <begin position="41"/>
        <end position="71"/>
    </location>
</feature>
<organism evidence="10 11">
    <name type="scientific">Jatropha curcas</name>
    <name type="common">Barbados nut</name>
    <dbReference type="NCBI Taxonomy" id="180498"/>
    <lineage>
        <taxon>Eukaryota</taxon>
        <taxon>Viridiplantae</taxon>
        <taxon>Streptophyta</taxon>
        <taxon>Embryophyta</taxon>
        <taxon>Tracheophyta</taxon>
        <taxon>Spermatophyta</taxon>
        <taxon>Magnoliopsida</taxon>
        <taxon>eudicotyledons</taxon>
        <taxon>Gunneridae</taxon>
        <taxon>Pentapetalae</taxon>
        <taxon>rosids</taxon>
        <taxon>fabids</taxon>
        <taxon>Malpighiales</taxon>
        <taxon>Euphorbiaceae</taxon>
        <taxon>Crotonoideae</taxon>
        <taxon>Jatropheae</taxon>
        <taxon>Jatropha</taxon>
    </lineage>
</organism>
<name>A0A067KSM6_JATCU</name>
<dbReference type="GO" id="GO:0003700">
    <property type="term" value="F:DNA-binding transcription factor activity"/>
    <property type="evidence" value="ECO:0007669"/>
    <property type="project" value="TreeGrafter"/>
</dbReference>
<feature type="domain" description="C2H2-type" evidence="9">
    <location>
        <begin position="80"/>
        <end position="109"/>
    </location>
</feature>
<keyword evidence="3 8" id="KW-0863">Zinc-finger</keyword>
<dbReference type="EMBL" id="KK914503">
    <property type="protein sequence ID" value="KDP34834.1"/>
    <property type="molecule type" value="Genomic_DNA"/>
</dbReference>
<keyword evidence="5" id="KW-0805">Transcription regulation</keyword>
<dbReference type="AlphaFoldDB" id="A0A067KSM6"/>
<evidence type="ECO:0000259" key="9">
    <source>
        <dbReference type="PROSITE" id="PS50157"/>
    </source>
</evidence>
<evidence type="ECO:0000313" key="10">
    <source>
        <dbReference type="EMBL" id="KDP34834.1"/>
    </source>
</evidence>
<dbReference type="Pfam" id="PF00096">
    <property type="entry name" value="zf-C2H2"/>
    <property type="match status" value="3"/>
</dbReference>
<comment type="subcellular location">
    <subcellularLocation>
        <location evidence="1">Nucleus</location>
    </subcellularLocation>
</comment>
<accession>A0A067KSM6</accession>
<dbReference type="InterPro" id="IPR036236">
    <property type="entry name" value="Znf_C2H2_sf"/>
</dbReference>
<dbReference type="PANTHER" id="PTHR46179:SF13">
    <property type="entry name" value="C2H2-TYPE DOMAIN-CONTAINING PROTEIN"/>
    <property type="match status" value="1"/>
</dbReference>
<dbReference type="GO" id="GO:0008270">
    <property type="term" value="F:zinc ion binding"/>
    <property type="evidence" value="ECO:0007669"/>
    <property type="project" value="UniProtKB-KW"/>
</dbReference>
<evidence type="ECO:0000313" key="11">
    <source>
        <dbReference type="Proteomes" id="UP000027138"/>
    </source>
</evidence>
<keyword evidence="7" id="KW-0539">Nucleus</keyword>
<evidence type="ECO:0000256" key="6">
    <source>
        <dbReference type="ARBA" id="ARBA00023163"/>
    </source>
</evidence>
<gene>
    <name evidence="10" type="ORF">JCGZ_11196</name>
</gene>
<evidence type="ECO:0000256" key="7">
    <source>
        <dbReference type="ARBA" id="ARBA00023242"/>
    </source>
</evidence>
<evidence type="ECO:0000256" key="2">
    <source>
        <dbReference type="ARBA" id="ARBA00022723"/>
    </source>
</evidence>
<evidence type="ECO:0000256" key="8">
    <source>
        <dbReference type="PROSITE-ProRule" id="PRU00042"/>
    </source>
</evidence>
<evidence type="ECO:0000256" key="3">
    <source>
        <dbReference type="ARBA" id="ARBA00022771"/>
    </source>
</evidence>
<keyword evidence="6" id="KW-0804">Transcription</keyword>
<keyword evidence="4" id="KW-0862">Zinc</keyword>